<dbReference type="GO" id="GO:0005524">
    <property type="term" value="F:ATP binding"/>
    <property type="evidence" value="ECO:0007669"/>
    <property type="project" value="UniProtKB-KW"/>
</dbReference>
<name>A0ABY8Y762_9GAMM</name>
<dbReference type="Proteomes" id="UP001226651">
    <property type="component" value="Chromosome"/>
</dbReference>
<sequence length="344" mass="39818">MSLLISSEAINVAAYAFYEPQEPLMPFIPSWYNVWESHMLRLAVKKSGETSWSFQRYGVNYDMYLREGIRKTNCRPYLYAIENVVDQAFSCLDTQSQFQLKKERNGIIYIDAWGELTAFEQIDSLRDAFTLNIIPRNIIKKYSIKNFSCKIRGERNGMMSALLLAQKLINSALLDNIFICGGFRAIPILSFSEIDRQPLASFFKPKTLNHINSIERVACIIVSKKVRSDISIYINRYFSIDKNKRKAIKKLRNEWDELINENTKSIYTAALLTYRYISILEATLSMLPSHINRYFLNRLYGDSGFITPVLMFDHLQKIGGSSSHHILSAFDGENGTWLLDCWKQ</sequence>
<accession>A0ABY8Y762</accession>
<protein>
    <submittedName>
        <fullName evidence="1">ATP-binding protein</fullName>
    </submittedName>
</protein>
<evidence type="ECO:0000313" key="1">
    <source>
        <dbReference type="EMBL" id="WIV88255.1"/>
    </source>
</evidence>
<dbReference type="EMBL" id="CP127389">
    <property type="protein sequence ID" value="WIV88255.1"/>
    <property type="molecule type" value="Genomic_DNA"/>
</dbReference>
<keyword evidence="2" id="KW-1185">Reference proteome</keyword>
<keyword evidence="1" id="KW-0547">Nucleotide-binding</keyword>
<evidence type="ECO:0000313" key="2">
    <source>
        <dbReference type="Proteomes" id="UP001226651"/>
    </source>
</evidence>
<proteinExistence type="predicted"/>
<keyword evidence="1" id="KW-0067">ATP-binding</keyword>
<dbReference type="RefSeq" id="WP_285805067.1">
    <property type="nucleotide sequence ID" value="NZ_CP127389.1"/>
</dbReference>
<reference evidence="1 2" key="1">
    <citation type="submission" date="2023-06" db="EMBL/GenBank/DDBJ databases">
        <title>Proteus appendicitidis sp. nov., isolated from the appendiceal pus of an appendicitis patient in Yongzhou, China.</title>
        <authorList>
            <person name="Cai X."/>
        </authorList>
    </citation>
    <scope>NUCLEOTIDE SEQUENCE [LARGE SCALE GENOMIC DNA]</scope>
    <source>
        <strain evidence="1 2">HZ0627</strain>
    </source>
</reference>
<gene>
    <name evidence="1" type="ORF">QQS39_17660</name>
</gene>
<organism evidence="1 2">
    <name type="scientific">Proteus appendicitidis</name>
    <dbReference type="NCBI Taxonomy" id="3034648"/>
    <lineage>
        <taxon>Bacteria</taxon>
        <taxon>Pseudomonadati</taxon>
        <taxon>Pseudomonadota</taxon>
        <taxon>Gammaproteobacteria</taxon>
        <taxon>Enterobacterales</taxon>
        <taxon>Morganellaceae</taxon>
        <taxon>Proteus</taxon>
    </lineage>
</organism>